<evidence type="ECO:0000256" key="1">
    <source>
        <dbReference type="SAM" id="MobiDB-lite"/>
    </source>
</evidence>
<feature type="region of interest" description="Disordered" evidence="1">
    <location>
        <begin position="250"/>
        <end position="275"/>
    </location>
</feature>
<proteinExistence type="predicted"/>
<accession>A0AAD7IWM2</accession>
<feature type="compositionally biased region" description="Polar residues" evidence="1">
    <location>
        <begin position="265"/>
        <end position="275"/>
    </location>
</feature>
<dbReference type="EMBL" id="JARKIB010000066">
    <property type="protein sequence ID" value="KAJ7750269.1"/>
    <property type="molecule type" value="Genomic_DNA"/>
</dbReference>
<dbReference type="Proteomes" id="UP001215598">
    <property type="component" value="Unassembled WGS sequence"/>
</dbReference>
<evidence type="ECO:0000313" key="3">
    <source>
        <dbReference type="Proteomes" id="UP001215598"/>
    </source>
</evidence>
<keyword evidence="3" id="KW-1185">Reference proteome</keyword>
<dbReference type="AlphaFoldDB" id="A0AAD7IWM2"/>
<protein>
    <submittedName>
        <fullName evidence="2">Uncharacterized protein</fullName>
    </submittedName>
</protein>
<sequence>MLRAVRFKQRPPHPNFGTEWIPMGLEYRPYHPHLDDEPEGGWAGMDERKFKCSATLERYLVEFYGEIKGLFIDLPPLDDLPSVEDSDVLCNMANRFESHADHAKLFLFRDLLLKEALDCFGTLSEEARKQVVLPTIIGEVPPGELLSHRVIQADMLSMRSELIELKVWVSVLKELLDYIFRRAGYMEEFILRHPADHLCPITFDMLVEHLGSAFGKRLRRPINYFLRPFRAKVIPQDDVVTPNIGIDEAPRHVSSPSPALRLRNHSCSPVVTTPS</sequence>
<gene>
    <name evidence="2" type="ORF">B0H16DRAFT_1550134</name>
</gene>
<name>A0AAD7IWM2_9AGAR</name>
<comment type="caution">
    <text evidence="2">The sequence shown here is derived from an EMBL/GenBank/DDBJ whole genome shotgun (WGS) entry which is preliminary data.</text>
</comment>
<organism evidence="2 3">
    <name type="scientific">Mycena metata</name>
    <dbReference type="NCBI Taxonomy" id="1033252"/>
    <lineage>
        <taxon>Eukaryota</taxon>
        <taxon>Fungi</taxon>
        <taxon>Dikarya</taxon>
        <taxon>Basidiomycota</taxon>
        <taxon>Agaricomycotina</taxon>
        <taxon>Agaricomycetes</taxon>
        <taxon>Agaricomycetidae</taxon>
        <taxon>Agaricales</taxon>
        <taxon>Marasmiineae</taxon>
        <taxon>Mycenaceae</taxon>
        <taxon>Mycena</taxon>
    </lineage>
</organism>
<reference evidence="2" key="1">
    <citation type="submission" date="2023-03" db="EMBL/GenBank/DDBJ databases">
        <title>Massive genome expansion in bonnet fungi (Mycena s.s.) driven by repeated elements and novel gene families across ecological guilds.</title>
        <authorList>
            <consortium name="Lawrence Berkeley National Laboratory"/>
            <person name="Harder C.B."/>
            <person name="Miyauchi S."/>
            <person name="Viragh M."/>
            <person name="Kuo A."/>
            <person name="Thoen E."/>
            <person name="Andreopoulos B."/>
            <person name="Lu D."/>
            <person name="Skrede I."/>
            <person name="Drula E."/>
            <person name="Henrissat B."/>
            <person name="Morin E."/>
            <person name="Kohler A."/>
            <person name="Barry K."/>
            <person name="LaButti K."/>
            <person name="Morin E."/>
            <person name="Salamov A."/>
            <person name="Lipzen A."/>
            <person name="Mereny Z."/>
            <person name="Hegedus B."/>
            <person name="Baldrian P."/>
            <person name="Stursova M."/>
            <person name="Weitz H."/>
            <person name="Taylor A."/>
            <person name="Grigoriev I.V."/>
            <person name="Nagy L.G."/>
            <person name="Martin F."/>
            <person name="Kauserud H."/>
        </authorList>
    </citation>
    <scope>NUCLEOTIDE SEQUENCE</scope>
    <source>
        <strain evidence="2">CBHHK182m</strain>
    </source>
</reference>
<evidence type="ECO:0000313" key="2">
    <source>
        <dbReference type="EMBL" id="KAJ7750269.1"/>
    </source>
</evidence>